<dbReference type="InterPro" id="IPR036890">
    <property type="entry name" value="HATPase_C_sf"/>
</dbReference>
<dbReference type="PROSITE" id="PS50885">
    <property type="entry name" value="HAMP"/>
    <property type="match status" value="1"/>
</dbReference>
<evidence type="ECO:0000256" key="4">
    <source>
        <dbReference type="ARBA" id="ARBA00022553"/>
    </source>
</evidence>
<evidence type="ECO:0000256" key="3">
    <source>
        <dbReference type="ARBA" id="ARBA00012438"/>
    </source>
</evidence>
<dbReference type="PANTHER" id="PTHR45436:SF5">
    <property type="entry name" value="SENSOR HISTIDINE KINASE TRCS"/>
    <property type="match status" value="1"/>
</dbReference>
<dbReference type="Pfam" id="PF02518">
    <property type="entry name" value="HATPase_c"/>
    <property type="match status" value="1"/>
</dbReference>
<keyword evidence="4" id="KW-0597">Phosphoprotein</keyword>
<dbReference type="SUPFAM" id="SSF47384">
    <property type="entry name" value="Homodimeric domain of signal transducing histidine kinase"/>
    <property type="match status" value="1"/>
</dbReference>
<dbReference type="SMART" id="SM00387">
    <property type="entry name" value="HATPase_c"/>
    <property type="match status" value="1"/>
</dbReference>
<evidence type="ECO:0000256" key="1">
    <source>
        <dbReference type="ARBA" id="ARBA00000085"/>
    </source>
</evidence>
<proteinExistence type="predicted"/>
<dbReference type="SMART" id="SM00304">
    <property type="entry name" value="HAMP"/>
    <property type="match status" value="1"/>
</dbReference>
<evidence type="ECO:0000256" key="9">
    <source>
        <dbReference type="ARBA" id="ARBA00023012"/>
    </source>
</evidence>
<dbReference type="SUPFAM" id="SSF55874">
    <property type="entry name" value="ATPase domain of HSP90 chaperone/DNA topoisomerase II/histidine kinase"/>
    <property type="match status" value="1"/>
</dbReference>
<dbReference type="InterPro" id="IPR004358">
    <property type="entry name" value="Sig_transdc_His_kin-like_C"/>
</dbReference>
<dbReference type="AlphaFoldDB" id="A0A2N6JU97"/>
<dbReference type="Proteomes" id="UP000235036">
    <property type="component" value="Unassembled WGS sequence"/>
</dbReference>
<organism evidence="14 15">
    <name type="scientific">Fischerella muscicola CCMEE 5323</name>
    <dbReference type="NCBI Taxonomy" id="2019572"/>
    <lineage>
        <taxon>Bacteria</taxon>
        <taxon>Bacillati</taxon>
        <taxon>Cyanobacteriota</taxon>
        <taxon>Cyanophyceae</taxon>
        <taxon>Nostocales</taxon>
        <taxon>Hapalosiphonaceae</taxon>
        <taxon>Fischerella</taxon>
    </lineage>
</organism>
<protein>
    <recommendedName>
        <fullName evidence="3">histidine kinase</fullName>
        <ecNumber evidence="3">2.7.13.3</ecNumber>
    </recommendedName>
</protein>
<feature type="transmembrane region" description="Helical" evidence="11">
    <location>
        <begin position="216"/>
        <end position="235"/>
    </location>
</feature>
<dbReference type="RefSeq" id="WP_102205893.1">
    <property type="nucleotide sequence ID" value="NZ_CAWNVR010000181.1"/>
</dbReference>
<dbReference type="GO" id="GO:0005886">
    <property type="term" value="C:plasma membrane"/>
    <property type="evidence" value="ECO:0007669"/>
    <property type="project" value="TreeGrafter"/>
</dbReference>
<dbReference type="InterPro" id="IPR003661">
    <property type="entry name" value="HisK_dim/P_dom"/>
</dbReference>
<reference evidence="14 15" key="1">
    <citation type="submission" date="2017-08" db="EMBL/GenBank/DDBJ databases">
        <title>Genomes of Fischerella (Mastigocladus) sp. strains.</title>
        <authorList>
            <person name="Miller S.R."/>
        </authorList>
    </citation>
    <scope>NUCLEOTIDE SEQUENCE [LARGE SCALE GENOMIC DNA]</scope>
    <source>
        <strain evidence="14 15">CCMEE 5323</strain>
    </source>
</reference>
<keyword evidence="9" id="KW-0902">Two-component regulatory system</keyword>
<accession>A0A2N6JU97</accession>
<keyword evidence="10 11" id="KW-0472">Membrane</keyword>
<dbReference type="EMBL" id="NRQW01000736">
    <property type="protein sequence ID" value="PLZ80896.1"/>
    <property type="molecule type" value="Genomic_DNA"/>
</dbReference>
<dbReference type="Pfam" id="PF00672">
    <property type="entry name" value="HAMP"/>
    <property type="match status" value="1"/>
</dbReference>
<comment type="catalytic activity">
    <reaction evidence="1">
        <text>ATP + protein L-histidine = ADP + protein N-phospho-L-histidine.</text>
        <dbReference type="EC" id="2.7.13.3"/>
    </reaction>
</comment>
<dbReference type="EC" id="2.7.13.3" evidence="3"/>
<dbReference type="Gene3D" id="6.10.340.10">
    <property type="match status" value="1"/>
</dbReference>
<keyword evidence="5" id="KW-0808">Transferase</keyword>
<dbReference type="PANTHER" id="PTHR45436">
    <property type="entry name" value="SENSOR HISTIDINE KINASE YKOH"/>
    <property type="match status" value="1"/>
</dbReference>
<keyword evidence="8 11" id="KW-1133">Transmembrane helix</keyword>
<evidence type="ECO:0000256" key="7">
    <source>
        <dbReference type="ARBA" id="ARBA00022777"/>
    </source>
</evidence>
<evidence type="ECO:0000256" key="8">
    <source>
        <dbReference type="ARBA" id="ARBA00022989"/>
    </source>
</evidence>
<evidence type="ECO:0000256" key="5">
    <source>
        <dbReference type="ARBA" id="ARBA00022679"/>
    </source>
</evidence>
<evidence type="ECO:0000256" key="10">
    <source>
        <dbReference type="ARBA" id="ARBA00023136"/>
    </source>
</evidence>
<dbReference type="InterPro" id="IPR003660">
    <property type="entry name" value="HAMP_dom"/>
</dbReference>
<dbReference type="InterPro" id="IPR050428">
    <property type="entry name" value="TCS_sensor_his_kinase"/>
</dbReference>
<evidence type="ECO:0000256" key="11">
    <source>
        <dbReference type="SAM" id="Phobius"/>
    </source>
</evidence>
<comment type="subcellular location">
    <subcellularLocation>
        <location evidence="2">Membrane</location>
    </subcellularLocation>
</comment>
<dbReference type="SMART" id="SM00388">
    <property type="entry name" value="HisKA"/>
    <property type="match status" value="1"/>
</dbReference>
<comment type="caution">
    <text evidence="14">The sequence shown here is derived from an EMBL/GenBank/DDBJ whole genome shotgun (WGS) entry which is preliminary data.</text>
</comment>
<dbReference type="PRINTS" id="PR00344">
    <property type="entry name" value="BCTRLSENSOR"/>
</dbReference>
<evidence type="ECO:0000256" key="2">
    <source>
        <dbReference type="ARBA" id="ARBA00004370"/>
    </source>
</evidence>
<dbReference type="InterPro" id="IPR003594">
    <property type="entry name" value="HATPase_dom"/>
</dbReference>
<evidence type="ECO:0000313" key="14">
    <source>
        <dbReference type="EMBL" id="PLZ80896.1"/>
    </source>
</evidence>
<dbReference type="Gene3D" id="1.10.287.130">
    <property type="match status" value="1"/>
</dbReference>
<feature type="domain" description="Histidine kinase" evidence="12">
    <location>
        <begin position="297"/>
        <end position="505"/>
    </location>
</feature>
<dbReference type="Pfam" id="PF00512">
    <property type="entry name" value="HisKA"/>
    <property type="match status" value="1"/>
</dbReference>
<dbReference type="GO" id="GO:0000155">
    <property type="term" value="F:phosphorelay sensor kinase activity"/>
    <property type="evidence" value="ECO:0007669"/>
    <property type="project" value="InterPro"/>
</dbReference>
<evidence type="ECO:0000313" key="15">
    <source>
        <dbReference type="Proteomes" id="UP000235036"/>
    </source>
</evidence>
<dbReference type="Gene3D" id="3.30.565.10">
    <property type="entry name" value="Histidine kinase-like ATPase, C-terminal domain"/>
    <property type="match status" value="1"/>
</dbReference>
<evidence type="ECO:0000256" key="6">
    <source>
        <dbReference type="ARBA" id="ARBA00022692"/>
    </source>
</evidence>
<sequence length="518" mass="58949">MHRTPSRNREDTAKNKFFHPTRGILWAVQTRILFWYILSTIFIFIIFIPTFREVLYARVDTRVRRELAEKMETFKKVIYEKDMEVREEIEESRNIKVDEQLKPPSSQEELEDFFDVFLSRQLPEDDTHLIAFVNEKFYKSSPSARPDPLAKDSKLMQRWAKLTQPEQGEKSVSDKTIENIIYITEPVKINGKTLGVFVVAHTTAGERGEVLEAVSVIVQLSSVVLIVALIFAWLISGRILAPLRLLMVTTRSISESDLNQRLPVKGKGEIAELAITFNEMMDRLQAAFTSQRDFINDAGHELRTPITIIRGHLELMGDNPEEVQETIALVLDELDRMSRFVEDMILLAKAERPDFLQLETVDLDSFTQELFLKAQALADRNWQLEAVGKGKIIVDRHRLTQAVMNLAQNATQHTLSIDTISIGSAINRSRVHFWVKDTGKGIAKADQKRIFARFARATNSRRRSEGAGLGLSIVQAIAQAHHGSVKLRSRLGFGSTFTIVLPVEPPQEEVPDASHSHR</sequence>
<dbReference type="InterPro" id="IPR005467">
    <property type="entry name" value="His_kinase_dom"/>
</dbReference>
<dbReference type="CDD" id="cd06225">
    <property type="entry name" value="HAMP"/>
    <property type="match status" value="1"/>
</dbReference>
<feature type="domain" description="HAMP" evidence="13">
    <location>
        <begin position="237"/>
        <end position="289"/>
    </location>
</feature>
<keyword evidence="15" id="KW-1185">Reference proteome</keyword>
<dbReference type="FunFam" id="1.10.287.130:FF:000001">
    <property type="entry name" value="Two-component sensor histidine kinase"/>
    <property type="match status" value="1"/>
</dbReference>
<gene>
    <name evidence="14" type="ORF">CEN44_29100</name>
</gene>
<name>A0A2N6JU97_FISMU</name>
<feature type="transmembrane region" description="Helical" evidence="11">
    <location>
        <begin position="32"/>
        <end position="51"/>
    </location>
</feature>
<evidence type="ECO:0000259" key="13">
    <source>
        <dbReference type="PROSITE" id="PS50885"/>
    </source>
</evidence>
<evidence type="ECO:0000259" key="12">
    <source>
        <dbReference type="PROSITE" id="PS50109"/>
    </source>
</evidence>
<dbReference type="InterPro" id="IPR036097">
    <property type="entry name" value="HisK_dim/P_sf"/>
</dbReference>
<dbReference type="PROSITE" id="PS50109">
    <property type="entry name" value="HIS_KIN"/>
    <property type="match status" value="1"/>
</dbReference>
<dbReference type="CDD" id="cd00082">
    <property type="entry name" value="HisKA"/>
    <property type="match status" value="1"/>
</dbReference>
<dbReference type="SUPFAM" id="SSF158472">
    <property type="entry name" value="HAMP domain-like"/>
    <property type="match status" value="1"/>
</dbReference>
<keyword evidence="6 11" id="KW-0812">Transmembrane</keyword>
<keyword evidence="7 14" id="KW-0418">Kinase</keyword>